<dbReference type="Pfam" id="PF03176">
    <property type="entry name" value="MMPL"/>
    <property type="match status" value="2"/>
</dbReference>
<feature type="transmembrane region" description="Helical" evidence="6">
    <location>
        <begin position="660"/>
        <end position="681"/>
    </location>
</feature>
<feature type="transmembrane region" description="Helical" evidence="6">
    <location>
        <begin position="282"/>
        <end position="305"/>
    </location>
</feature>
<dbReference type="Proteomes" id="UP000192342">
    <property type="component" value="Unassembled WGS sequence"/>
</dbReference>
<reference evidence="8 9" key="1">
    <citation type="submission" date="2013-04" db="EMBL/GenBank/DDBJ databases">
        <title>Oceanococcus atlanticus 22II-S10r2 Genome Sequencing.</title>
        <authorList>
            <person name="Lai Q."/>
            <person name="Li G."/>
            <person name="Shao Z."/>
        </authorList>
    </citation>
    <scope>NUCLEOTIDE SEQUENCE [LARGE SCALE GENOMIC DNA]</scope>
    <source>
        <strain evidence="8 9">22II-S10r2</strain>
    </source>
</reference>
<dbReference type="InterPro" id="IPR050545">
    <property type="entry name" value="Mycobact_MmpL"/>
</dbReference>
<proteinExistence type="predicted"/>
<dbReference type="PANTHER" id="PTHR33406">
    <property type="entry name" value="MEMBRANE PROTEIN MJ1562-RELATED"/>
    <property type="match status" value="1"/>
</dbReference>
<feature type="transmembrane region" description="Helical" evidence="6">
    <location>
        <begin position="407"/>
        <end position="426"/>
    </location>
</feature>
<sequence>MSKALDAWTQRYAQTVLKHRYLVLILSLAACAAMIAGATKLTFSADYRVYFGADNPQLNAFEEVQNVYSKIDTTLFVIQPPGDDAFNPDTLQMVREMTERAWQIPYVIRVDSLSNFQHTEAVGDDLQVADLVPEFDTFSPDELARIKHIATSEPLLRNRLTSPSGHVLALAVNHQFSDDAVSEVTEAVAAERALRDDMQAKYPGHKIGMSGSNMMSNAFAEASQDDAATLYPAMYAVLLLILFLLLRSVTATLVTLGVILLSAGAAMGMAGHLGFVLTSPSVIAPVVITTLAVAGSVHILVSMFAEMREGKGKNEAMTEALRLNFMPVLLTSVTTALGLLSINFADSPPLADLGNISAMGAIIAWLLSITTLPALIAMFPVKVPPQRRAWLSGRMQRFGELMCKRPMTLLVVSSVVALGITALAPLNVANDKFVHYFDTSVDFRNDSDFMAENITGLYSMEFSLKAPDGVADPDYLAKLDAFKQWWLTHDEVMQVSSVSDIFKRLNKNMHGDDPNWYRLPENRELAAQYLLLYEFSLPFGLDLTNTINLDKTASRFIVVFEHLKSAETRALVDESLAWLEANAPEMDGHPVSPAVMFAFIADRNFSSMAIGIPLALLGISILLIWALGSVKFGLISVIPNLLPMGMAFGLWALYNGEINFAMSFSMGVVLGVIVDDTIHFLSKYLRARRELGLSTEQAIVYSFRTVGTALLVTSIVLAAGFLVLTTSAFYPTVSMSMITVMAIVCALVADFFLLPAVLMLLDRDPQPKNTQTEEPSDDAAYA</sequence>
<evidence type="ECO:0000256" key="2">
    <source>
        <dbReference type="ARBA" id="ARBA00022475"/>
    </source>
</evidence>
<feature type="transmembrane region" description="Helical" evidence="6">
    <location>
        <begin position="356"/>
        <end position="379"/>
    </location>
</feature>
<evidence type="ECO:0000259" key="7">
    <source>
        <dbReference type="PROSITE" id="PS50156"/>
    </source>
</evidence>
<dbReference type="AlphaFoldDB" id="A0A1Y1SH98"/>
<organism evidence="8 9">
    <name type="scientific">Oceanococcus atlanticus</name>
    <dbReference type="NCBI Taxonomy" id="1317117"/>
    <lineage>
        <taxon>Bacteria</taxon>
        <taxon>Pseudomonadati</taxon>
        <taxon>Pseudomonadota</taxon>
        <taxon>Gammaproteobacteria</taxon>
        <taxon>Chromatiales</taxon>
        <taxon>Oceanococcaceae</taxon>
        <taxon>Oceanococcus</taxon>
    </lineage>
</organism>
<feature type="transmembrane region" description="Helical" evidence="6">
    <location>
        <begin position="701"/>
        <end position="724"/>
    </location>
</feature>
<dbReference type="InterPro" id="IPR004869">
    <property type="entry name" value="MMPL_dom"/>
</dbReference>
<feature type="domain" description="SSD" evidence="7">
    <location>
        <begin position="668"/>
        <end position="760"/>
    </location>
</feature>
<dbReference type="STRING" id="1317117.ATO7_04170"/>
<keyword evidence="3 6" id="KW-0812">Transmembrane</keyword>
<keyword evidence="5 6" id="KW-0472">Membrane</keyword>
<evidence type="ECO:0000256" key="6">
    <source>
        <dbReference type="SAM" id="Phobius"/>
    </source>
</evidence>
<feature type="transmembrane region" description="Helical" evidence="6">
    <location>
        <begin position="228"/>
        <end position="246"/>
    </location>
</feature>
<feature type="transmembrane region" description="Helical" evidence="6">
    <location>
        <begin position="634"/>
        <end position="654"/>
    </location>
</feature>
<dbReference type="SUPFAM" id="SSF82866">
    <property type="entry name" value="Multidrug efflux transporter AcrB transmembrane domain"/>
    <property type="match status" value="2"/>
</dbReference>
<comment type="caution">
    <text evidence="8">The sequence shown here is derived from an EMBL/GenBank/DDBJ whole genome shotgun (WGS) entry which is preliminary data.</text>
</comment>
<feature type="transmembrane region" description="Helical" evidence="6">
    <location>
        <begin position="605"/>
        <end position="627"/>
    </location>
</feature>
<dbReference type="GO" id="GO:0005886">
    <property type="term" value="C:plasma membrane"/>
    <property type="evidence" value="ECO:0007669"/>
    <property type="project" value="UniProtKB-SubCell"/>
</dbReference>
<name>A0A1Y1SH98_9GAMM</name>
<dbReference type="PROSITE" id="PS51257">
    <property type="entry name" value="PROKAR_LIPOPROTEIN"/>
    <property type="match status" value="1"/>
</dbReference>
<evidence type="ECO:0000256" key="4">
    <source>
        <dbReference type="ARBA" id="ARBA00022989"/>
    </source>
</evidence>
<feature type="domain" description="SSD" evidence="7">
    <location>
        <begin position="253"/>
        <end position="378"/>
    </location>
</feature>
<dbReference type="EMBL" id="AQQV01000001">
    <property type="protein sequence ID" value="ORE89043.1"/>
    <property type="molecule type" value="Genomic_DNA"/>
</dbReference>
<comment type="subcellular location">
    <subcellularLocation>
        <location evidence="1">Cell membrane</location>
        <topology evidence="1">Multi-pass membrane protein</topology>
    </subcellularLocation>
</comment>
<dbReference type="RefSeq" id="WP_083559820.1">
    <property type="nucleotide sequence ID" value="NZ_AQQV01000001.1"/>
</dbReference>
<evidence type="ECO:0000256" key="3">
    <source>
        <dbReference type="ARBA" id="ARBA00022692"/>
    </source>
</evidence>
<protein>
    <submittedName>
        <fullName evidence="8">RND efflux transporter</fullName>
    </submittedName>
</protein>
<evidence type="ECO:0000313" key="9">
    <source>
        <dbReference type="Proteomes" id="UP000192342"/>
    </source>
</evidence>
<feature type="transmembrane region" description="Helical" evidence="6">
    <location>
        <begin position="325"/>
        <end position="344"/>
    </location>
</feature>
<keyword evidence="4 6" id="KW-1133">Transmembrane helix</keyword>
<feature type="transmembrane region" description="Helical" evidence="6">
    <location>
        <begin position="736"/>
        <end position="761"/>
    </location>
</feature>
<keyword evidence="2" id="KW-1003">Cell membrane</keyword>
<evidence type="ECO:0000256" key="1">
    <source>
        <dbReference type="ARBA" id="ARBA00004651"/>
    </source>
</evidence>
<dbReference type="InterPro" id="IPR000731">
    <property type="entry name" value="SSD"/>
</dbReference>
<accession>A0A1Y1SH98</accession>
<feature type="transmembrane region" description="Helical" evidence="6">
    <location>
        <begin position="21"/>
        <end position="39"/>
    </location>
</feature>
<dbReference type="PANTHER" id="PTHR33406:SF12">
    <property type="entry name" value="BLR2997 PROTEIN"/>
    <property type="match status" value="1"/>
</dbReference>
<keyword evidence="9" id="KW-1185">Reference proteome</keyword>
<feature type="transmembrane region" description="Helical" evidence="6">
    <location>
        <begin position="253"/>
        <end position="276"/>
    </location>
</feature>
<dbReference type="PROSITE" id="PS50156">
    <property type="entry name" value="SSD"/>
    <property type="match status" value="2"/>
</dbReference>
<dbReference type="OrthoDB" id="9803781at2"/>
<dbReference type="Gene3D" id="1.20.1640.10">
    <property type="entry name" value="Multidrug efflux transporter AcrB transmembrane domain"/>
    <property type="match status" value="2"/>
</dbReference>
<evidence type="ECO:0000256" key="5">
    <source>
        <dbReference type="ARBA" id="ARBA00023136"/>
    </source>
</evidence>
<evidence type="ECO:0000313" key="8">
    <source>
        <dbReference type="EMBL" id="ORE89043.1"/>
    </source>
</evidence>
<gene>
    <name evidence="8" type="ORF">ATO7_04170</name>
</gene>